<dbReference type="RefSeq" id="WP_209773079.1">
    <property type="nucleotide sequence ID" value="NZ_JAGINP010000038.1"/>
</dbReference>
<comment type="caution">
    <text evidence="2">The sequence shown here is derived from an EMBL/GenBank/DDBJ whole genome shotgun (WGS) entry which is preliminary data.</text>
</comment>
<dbReference type="Pfam" id="PF11655">
    <property type="entry name" value="DUF2589"/>
    <property type="match status" value="1"/>
</dbReference>
<protein>
    <recommendedName>
        <fullName evidence="4">DUF2589 domain-containing protein</fullName>
    </recommendedName>
</protein>
<accession>A0ABS4SWR7</accession>
<dbReference type="Proteomes" id="UP000781958">
    <property type="component" value="Unassembled WGS sequence"/>
</dbReference>
<organism evidence="2 3">
    <name type="scientific">Azospirillum rugosum</name>
    <dbReference type="NCBI Taxonomy" id="416170"/>
    <lineage>
        <taxon>Bacteria</taxon>
        <taxon>Pseudomonadati</taxon>
        <taxon>Pseudomonadota</taxon>
        <taxon>Alphaproteobacteria</taxon>
        <taxon>Rhodospirillales</taxon>
        <taxon>Azospirillaceae</taxon>
        <taxon>Azospirillum</taxon>
    </lineage>
</organism>
<sequence length="211" mass="22568">MPINMGDQFRGLPMGDLIGGPLMAACEAQVRLANATADFIKVVGFMPPTADELKKDSRAVGDIRTVSFKYDRPTEDGSGSERVSIDVPLLAVVKIPSLAVNKVDITFDMEVKNSERQVESTDAKAEVQASVSGGWGPVKASVKMTGSVASHKENTRQTDQSAKYHVEVHAEDNGMPEGLARVLDMLSQSVAPKQVEKKEGDKRIGSGAPAE</sequence>
<evidence type="ECO:0008006" key="4">
    <source>
        <dbReference type="Google" id="ProtNLM"/>
    </source>
</evidence>
<evidence type="ECO:0000256" key="1">
    <source>
        <dbReference type="SAM" id="MobiDB-lite"/>
    </source>
</evidence>
<feature type="compositionally biased region" description="Basic and acidic residues" evidence="1">
    <location>
        <begin position="194"/>
        <end position="204"/>
    </location>
</feature>
<evidence type="ECO:0000313" key="3">
    <source>
        <dbReference type="Proteomes" id="UP000781958"/>
    </source>
</evidence>
<dbReference type="EMBL" id="JAGINP010000038">
    <property type="protein sequence ID" value="MBP2297005.1"/>
    <property type="molecule type" value="Genomic_DNA"/>
</dbReference>
<reference evidence="2 3" key="1">
    <citation type="submission" date="2021-03" db="EMBL/GenBank/DDBJ databases">
        <title>Genomic Encyclopedia of Type Strains, Phase III (KMG-III): the genomes of soil and plant-associated and newly described type strains.</title>
        <authorList>
            <person name="Whitman W."/>
        </authorList>
    </citation>
    <scope>NUCLEOTIDE SEQUENCE [LARGE SCALE GENOMIC DNA]</scope>
    <source>
        <strain evidence="2 3">IMMIB AFH-6</strain>
    </source>
</reference>
<proteinExistence type="predicted"/>
<evidence type="ECO:0000313" key="2">
    <source>
        <dbReference type="EMBL" id="MBP2297005.1"/>
    </source>
</evidence>
<dbReference type="InterPro" id="IPR024510">
    <property type="entry name" value="DUF2589"/>
</dbReference>
<name>A0ABS4SWR7_9PROT</name>
<feature type="region of interest" description="Disordered" evidence="1">
    <location>
        <begin position="189"/>
        <end position="211"/>
    </location>
</feature>
<keyword evidence="3" id="KW-1185">Reference proteome</keyword>
<gene>
    <name evidence="2" type="ORF">J2851_006824</name>
</gene>